<dbReference type="AlphaFoldDB" id="A0A8J9Y312"/>
<feature type="chain" id="PRO_5035478390" evidence="4">
    <location>
        <begin position="20"/>
        <end position="185"/>
    </location>
</feature>
<feature type="non-terminal residue" evidence="5">
    <location>
        <position position="185"/>
    </location>
</feature>
<proteinExistence type="inferred from homology"/>
<evidence type="ECO:0000256" key="3">
    <source>
        <dbReference type="RuleBase" id="RU004378"/>
    </source>
</evidence>
<keyword evidence="2" id="KW-0677">Repeat</keyword>
<evidence type="ECO:0000313" key="5">
    <source>
        <dbReference type="EMBL" id="CAH0716994.1"/>
    </source>
</evidence>
<accession>A0A8J9Y312</accession>
<evidence type="ECO:0000256" key="1">
    <source>
        <dbReference type="ARBA" id="ARBA00005906"/>
    </source>
</evidence>
<evidence type="ECO:0000256" key="4">
    <source>
        <dbReference type="SAM" id="SignalP"/>
    </source>
</evidence>
<dbReference type="GO" id="GO:0042600">
    <property type="term" value="C:egg chorion"/>
    <property type="evidence" value="ECO:0007669"/>
    <property type="project" value="InterPro"/>
</dbReference>
<name>A0A8J9Y312_9NEOP</name>
<evidence type="ECO:0000256" key="2">
    <source>
        <dbReference type="ARBA" id="ARBA00022737"/>
    </source>
</evidence>
<dbReference type="InterPro" id="IPR002635">
    <property type="entry name" value="Chorion"/>
</dbReference>
<sequence length="185" mass="18842">MTSKIFVAVFAIFIEIITGQSIGKFNAGLYGNRGMNPIVDTCPSYSPMPNLPYGACSPSSPMAYDAQGLCLGTLAASRSGGLSVTSSSPISPNGVFLQSENMVIEGPLAVNGQLPFLGTIAVEGSLPALGNGDVMYECGNGNVGILNEEYPSVAPTAYNSVGSNLGPGMAGPFGYTGLSGFGRVL</sequence>
<evidence type="ECO:0000313" key="6">
    <source>
        <dbReference type="Proteomes" id="UP000838878"/>
    </source>
</evidence>
<gene>
    <name evidence="5" type="ORF">BINO364_LOCUS3650</name>
</gene>
<comment type="similarity">
    <text evidence="1 3">Belongs to the chorion protein family.</text>
</comment>
<dbReference type="EMBL" id="OV170231">
    <property type="protein sequence ID" value="CAH0716994.1"/>
    <property type="molecule type" value="Genomic_DNA"/>
</dbReference>
<organism evidence="5 6">
    <name type="scientific">Brenthis ino</name>
    <name type="common">lesser marbled fritillary</name>
    <dbReference type="NCBI Taxonomy" id="405034"/>
    <lineage>
        <taxon>Eukaryota</taxon>
        <taxon>Metazoa</taxon>
        <taxon>Ecdysozoa</taxon>
        <taxon>Arthropoda</taxon>
        <taxon>Hexapoda</taxon>
        <taxon>Insecta</taxon>
        <taxon>Pterygota</taxon>
        <taxon>Neoptera</taxon>
        <taxon>Endopterygota</taxon>
        <taxon>Lepidoptera</taxon>
        <taxon>Glossata</taxon>
        <taxon>Ditrysia</taxon>
        <taxon>Papilionoidea</taxon>
        <taxon>Nymphalidae</taxon>
        <taxon>Heliconiinae</taxon>
        <taxon>Argynnini</taxon>
        <taxon>Brenthis</taxon>
    </lineage>
</organism>
<keyword evidence="6" id="KW-1185">Reference proteome</keyword>
<feature type="signal peptide" evidence="4">
    <location>
        <begin position="1"/>
        <end position="19"/>
    </location>
</feature>
<dbReference type="Pfam" id="PF01723">
    <property type="entry name" value="Chorion_1"/>
    <property type="match status" value="1"/>
</dbReference>
<keyword evidence="4" id="KW-0732">Signal</keyword>
<dbReference type="GO" id="GO:0007304">
    <property type="term" value="P:chorion-containing eggshell formation"/>
    <property type="evidence" value="ECO:0007669"/>
    <property type="project" value="InterPro"/>
</dbReference>
<protein>
    <submittedName>
        <fullName evidence="5">Uncharacterized protein</fullName>
    </submittedName>
</protein>
<reference evidence="5" key="1">
    <citation type="submission" date="2021-12" db="EMBL/GenBank/DDBJ databases">
        <authorList>
            <person name="Martin H S."/>
        </authorList>
    </citation>
    <scope>NUCLEOTIDE SEQUENCE</scope>
</reference>
<dbReference type="OrthoDB" id="6930117at2759"/>
<dbReference type="GO" id="GO:0005213">
    <property type="term" value="F:structural constituent of egg chorion"/>
    <property type="evidence" value="ECO:0007669"/>
    <property type="project" value="InterPro"/>
</dbReference>
<dbReference type="Proteomes" id="UP000838878">
    <property type="component" value="Chromosome 11"/>
</dbReference>